<proteinExistence type="predicted"/>
<dbReference type="RefSeq" id="WP_188810504.1">
    <property type="nucleotide sequence ID" value="NZ_BAAAWV010000001.1"/>
</dbReference>
<dbReference type="Pfam" id="PF01996">
    <property type="entry name" value="F420_ligase"/>
    <property type="match status" value="1"/>
</dbReference>
<keyword evidence="10" id="KW-1185">Reference proteome</keyword>
<accession>A0ABQ1XK93</accession>
<dbReference type="SUPFAM" id="SSF144010">
    <property type="entry name" value="CofE-like"/>
    <property type="match status" value="1"/>
</dbReference>
<evidence type="ECO:0000259" key="8">
    <source>
        <dbReference type="Pfam" id="PF01996"/>
    </source>
</evidence>
<sequence length="266" mass="27499">MRLALEVYMVPGIGEIGHGDDLVTIIAEKCGHGLRDGDIIAVSSKIVSKAEGRTAPASQREQAVEAETVRVVAQKRHAAGVTKIVENRLGIVGAAAGVDSSNCAPGTVLLLPSDPDASAQAICTALRNQFGVNLGVLITDTLGRPWRVGHTDTAIGAAGFHVLDDLRGTPDAHGRPMEASITAVADEIAAAADLVKGKVSQCPVVVLRGLQKFVLSAKDFGAGSRHPSDSGAARLLRSSAEDMFRMGSDEAYEAGYSAGRRASAPG</sequence>
<dbReference type="EMBL" id="BMKU01000005">
    <property type="protein sequence ID" value="GGG96022.1"/>
    <property type="molecule type" value="Genomic_DNA"/>
</dbReference>
<keyword evidence="4" id="KW-0460">Magnesium</keyword>
<dbReference type="InterPro" id="IPR008225">
    <property type="entry name" value="F420-0_g-glutamyl_ligase"/>
</dbReference>
<evidence type="ECO:0000256" key="3">
    <source>
        <dbReference type="ARBA" id="ARBA00022741"/>
    </source>
</evidence>
<evidence type="ECO:0000256" key="7">
    <source>
        <dbReference type="ARBA" id="ARBA00023211"/>
    </source>
</evidence>
<organism evidence="9 10">
    <name type="scientific">Pseudarthrobacter polychromogenes</name>
    <dbReference type="NCBI Taxonomy" id="1676"/>
    <lineage>
        <taxon>Bacteria</taxon>
        <taxon>Bacillati</taxon>
        <taxon>Actinomycetota</taxon>
        <taxon>Actinomycetes</taxon>
        <taxon>Micrococcales</taxon>
        <taxon>Micrococcaceae</taxon>
        <taxon>Pseudarthrobacter</taxon>
    </lineage>
</organism>
<keyword evidence="2" id="KW-0479">Metal-binding</keyword>
<evidence type="ECO:0000313" key="9">
    <source>
        <dbReference type="EMBL" id="GGG96022.1"/>
    </source>
</evidence>
<evidence type="ECO:0000256" key="1">
    <source>
        <dbReference type="ARBA" id="ARBA00022598"/>
    </source>
</evidence>
<dbReference type="NCBIfam" id="TIGR01916">
    <property type="entry name" value="F420_cofE"/>
    <property type="match status" value="1"/>
</dbReference>
<keyword evidence="7" id="KW-0464">Manganese</keyword>
<protein>
    <recommendedName>
        <fullName evidence="8">Coenzyme F420:L-glutamate ligase-like domain-containing protein</fullName>
    </recommendedName>
</protein>
<dbReference type="Proteomes" id="UP000596938">
    <property type="component" value="Unassembled WGS sequence"/>
</dbReference>
<evidence type="ECO:0000256" key="4">
    <source>
        <dbReference type="ARBA" id="ARBA00022842"/>
    </source>
</evidence>
<dbReference type="PANTHER" id="PTHR47917:SF1">
    <property type="entry name" value="COENZYME F420:L-GLUTAMATE LIGASE"/>
    <property type="match status" value="1"/>
</dbReference>
<dbReference type="PANTHER" id="PTHR47917">
    <property type="match status" value="1"/>
</dbReference>
<gene>
    <name evidence="9" type="ORF">GCM10011577_18950</name>
</gene>
<keyword evidence="6" id="KW-0342">GTP-binding</keyword>
<keyword evidence="3" id="KW-0547">Nucleotide-binding</keyword>
<feature type="domain" description="Coenzyme F420:L-glutamate ligase-like" evidence="8">
    <location>
        <begin position="14"/>
        <end position="209"/>
    </location>
</feature>
<dbReference type="InterPro" id="IPR002847">
    <property type="entry name" value="F420-0_gamma-glut_ligase-dom"/>
</dbReference>
<keyword evidence="1" id="KW-0436">Ligase</keyword>
<evidence type="ECO:0000256" key="5">
    <source>
        <dbReference type="ARBA" id="ARBA00022958"/>
    </source>
</evidence>
<keyword evidence="5" id="KW-0630">Potassium</keyword>
<reference evidence="10" key="1">
    <citation type="journal article" date="2019" name="Int. J. Syst. Evol. Microbiol.">
        <title>The Global Catalogue of Microorganisms (GCM) 10K type strain sequencing project: providing services to taxonomists for standard genome sequencing and annotation.</title>
        <authorList>
            <consortium name="The Broad Institute Genomics Platform"/>
            <consortium name="The Broad Institute Genome Sequencing Center for Infectious Disease"/>
            <person name="Wu L."/>
            <person name="Ma J."/>
        </authorList>
    </citation>
    <scope>NUCLEOTIDE SEQUENCE [LARGE SCALE GENOMIC DNA]</scope>
    <source>
        <strain evidence="10">CGMCC 1.1927</strain>
    </source>
</reference>
<evidence type="ECO:0000256" key="2">
    <source>
        <dbReference type="ARBA" id="ARBA00022723"/>
    </source>
</evidence>
<comment type="caution">
    <text evidence="9">The sequence shown here is derived from an EMBL/GenBank/DDBJ whole genome shotgun (WGS) entry which is preliminary data.</text>
</comment>
<dbReference type="Gene3D" id="3.30.1330.100">
    <property type="entry name" value="CofE-like"/>
    <property type="match status" value="2"/>
</dbReference>
<name>A0ABQ1XK93_9MICC</name>
<evidence type="ECO:0000256" key="6">
    <source>
        <dbReference type="ARBA" id="ARBA00023134"/>
    </source>
</evidence>
<evidence type="ECO:0000313" key="10">
    <source>
        <dbReference type="Proteomes" id="UP000596938"/>
    </source>
</evidence>